<reference evidence="1" key="2">
    <citation type="submission" date="2015-06" db="UniProtKB">
        <authorList>
            <consortium name="EnsemblPlants"/>
        </authorList>
    </citation>
    <scope>IDENTIFICATION</scope>
    <source>
        <strain evidence="1">DM1-3 516 R44</strain>
    </source>
</reference>
<dbReference type="AlphaFoldDB" id="M1DHR2"/>
<dbReference type="PaxDb" id="4113-PGSC0003DMT400089237"/>
<dbReference type="InParanoid" id="M1DHR2"/>
<dbReference type="HOGENOM" id="CLU_043094_2_0_1"/>
<dbReference type="EnsemblPlants" id="PGSC0003DMT400089237">
    <property type="protein sequence ID" value="PGSC0003DMT400089237"/>
    <property type="gene ID" value="PGSC0003DMG400038808"/>
</dbReference>
<reference evidence="2" key="1">
    <citation type="journal article" date="2011" name="Nature">
        <title>Genome sequence and analysis of the tuber crop potato.</title>
        <authorList>
            <consortium name="The Potato Genome Sequencing Consortium"/>
        </authorList>
    </citation>
    <scope>NUCLEOTIDE SEQUENCE [LARGE SCALE GENOMIC DNA]</scope>
    <source>
        <strain evidence="2">cv. DM1-3 516 R44</strain>
    </source>
</reference>
<protein>
    <submittedName>
        <fullName evidence="1">Uncharacterized protein</fullName>
    </submittedName>
</protein>
<dbReference type="Proteomes" id="UP000011115">
    <property type="component" value="Unassembled WGS sequence"/>
</dbReference>
<dbReference type="Gramene" id="PGSC0003DMT400089237">
    <property type="protein sequence ID" value="PGSC0003DMT400089237"/>
    <property type="gene ID" value="PGSC0003DMG400038808"/>
</dbReference>
<proteinExistence type="predicted"/>
<evidence type="ECO:0000313" key="2">
    <source>
        <dbReference type="Proteomes" id="UP000011115"/>
    </source>
</evidence>
<accession>M1DHR2</accession>
<evidence type="ECO:0000313" key="1">
    <source>
        <dbReference type="EnsemblPlants" id="PGSC0003DMT400089237"/>
    </source>
</evidence>
<keyword evidence="2" id="KW-1185">Reference proteome</keyword>
<organism evidence="1 2">
    <name type="scientific">Solanum tuberosum</name>
    <name type="common">Potato</name>
    <dbReference type="NCBI Taxonomy" id="4113"/>
    <lineage>
        <taxon>Eukaryota</taxon>
        <taxon>Viridiplantae</taxon>
        <taxon>Streptophyta</taxon>
        <taxon>Embryophyta</taxon>
        <taxon>Tracheophyta</taxon>
        <taxon>Spermatophyta</taxon>
        <taxon>Magnoliopsida</taxon>
        <taxon>eudicotyledons</taxon>
        <taxon>Gunneridae</taxon>
        <taxon>Pentapetalae</taxon>
        <taxon>asterids</taxon>
        <taxon>lamiids</taxon>
        <taxon>Solanales</taxon>
        <taxon>Solanaceae</taxon>
        <taxon>Solanoideae</taxon>
        <taxon>Solaneae</taxon>
        <taxon>Solanum</taxon>
    </lineage>
</organism>
<name>M1DHR2_SOLTU</name>
<sequence length="152" mass="17368">MNRVAGIPEESVDYMTPLFPAPMDITRTKGPDTEFGPTLTTTKRHRRDELIMVRMYSLEILRHQNGCLASTDMQLGDVERCYPLNVHTKALLSIGPKFCELVDDDISTDEERLHTSSDVESDLMRRMTLLRPVIRPKGMDDDRLKGNFVIES</sequence>